<dbReference type="InterPro" id="IPR013210">
    <property type="entry name" value="LRR_N_plant-typ"/>
</dbReference>
<evidence type="ECO:0000313" key="4">
    <source>
        <dbReference type="EMBL" id="KAL2549652.1"/>
    </source>
</evidence>
<keyword evidence="2" id="KW-0677">Repeat</keyword>
<accession>A0ABD1WJ67</accession>
<comment type="caution">
    <text evidence="4">The sequence shown here is derived from an EMBL/GenBank/DDBJ whole genome shotgun (WGS) entry which is preliminary data.</text>
</comment>
<sequence>MATNSCWVCESWGNRFPTRVLPKTWFLWYLMESPTMPKNSFRLQAFGLPFGHSLCFSCRYHLPHRHRCLNRRVVVELNMREAGAGVDQGPFFRAAQQNMKKHNWPSNPKSVQIPYEIFAGNWSTNTSICNWIGVSCSRNRQRVVASNPSTVSRRIASLTGFRLPSSILFFAGVSSNGPEAEKIEEDGYRAKSGFRFFFV</sequence>
<name>A0ABD1WJ67_9LAMI</name>
<reference evidence="5" key="1">
    <citation type="submission" date="2024-07" db="EMBL/GenBank/DDBJ databases">
        <title>Two chromosome-level genome assemblies of Korean endemic species Abeliophyllum distichum and Forsythia ovata (Oleaceae).</title>
        <authorList>
            <person name="Jang H."/>
        </authorList>
    </citation>
    <scope>NUCLEOTIDE SEQUENCE [LARGE SCALE GENOMIC DNA]</scope>
</reference>
<evidence type="ECO:0000256" key="2">
    <source>
        <dbReference type="ARBA" id="ARBA00022737"/>
    </source>
</evidence>
<gene>
    <name evidence="4" type="ORF">Fot_11182</name>
</gene>
<keyword evidence="5" id="KW-1185">Reference proteome</keyword>
<dbReference type="Proteomes" id="UP001604277">
    <property type="component" value="Unassembled WGS sequence"/>
</dbReference>
<organism evidence="4 5">
    <name type="scientific">Forsythia ovata</name>
    <dbReference type="NCBI Taxonomy" id="205694"/>
    <lineage>
        <taxon>Eukaryota</taxon>
        <taxon>Viridiplantae</taxon>
        <taxon>Streptophyta</taxon>
        <taxon>Embryophyta</taxon>
        <taxon>Tracheophyta</taxon>
        <taxon>Spermatophyta</taxon>
        <taxon>Magnoliopsida</taxon>
        <taxon>eudicotyledons</taxon>
        <taxon>Gunneridae</taxon>
        <taxon>Pentapetalae</taxon>
        <taxon>asterids</taxon>
        <taxon>lamiids</taxon>
        <taxon>Lamiales</taxon>
        <taxon>Oleaceae</taxon>
        <taxon>Forsythieae</taxon>
        <taxon>Forsythia</taxon>
    </lineage>
</organism>
<keyword evidence="1" id="KW-0433">Leucine-rich repeat</keyword>
<feature type="domain" description="Leucine-rich repeat-containing N-terminal plant-type" evidence="3">
    <location>
        <begin position="121"/>
        <end position="137"/>
    </location>
</feature>
<evidence type="ECO:0000259" key="3">
    <source>
        <dbReference type="Pfam" id="PF08263"/>
    </source>
</evidence>
<dbReference type="AlphaFoldDB" id="A0ABD1WJ67"/>
<protein>
    <recommendedName>
        <fullName evidence="3">Leucine-rich repeat-containing N-terminal plant-type domain-containing protein</fullName>
    </recommendedName>
</protein>
<evidence type="ECO:0000313" key="5">
    <source>
        <dbReference type="Proteomes" id="UP001604277"/>
    </source>
</evidence>
<dbReference type="EMBL" id="JBFOLJ010000003">
    <property type="protein sequence ID" value="KAL2549652.1"/>
    <property type="molecule type" value="Genomic_DNA"/>
</dbReference>
<evidence type="ECO:0000256" key="1">
    <source>
        <dbReference type="ARBA" id="ARBA00022614"/>
    </source>
</evidence>
<dbReference type="Pfam" id="PF08263">
    <property type="entry name" value="LRRNT_2"/>
    <property type="match status" value="1"/>
</dbReference>
<proteinExistence type="predicted"/>